<proteinExistence type="predicted"/>
<dbReference type="Pfam" id="PF03692">
    <property type="entry name" value="CxxCxxCC"/>
    <property type="match status" value="1"/>
</dbReference>
<evidence type="ECO:0000313" key="1">
    <source>
        <dbReference type="EMBL" id="MPL92420.1"/>
    </source>
</evidence>
<name>A0A644VMM2_9ZZZZ</name>
<sequence length="161" mass="18841">MDINKLNEEAKKQKPLWVRYFKKNKKSIEKMDVQIHALHDRYSTEIDCLSCGNCCRSLGPRVTDKDVDRLAKHLRMKAVDFVAQYLRTDEDGDLVFKTMPCPFLGADNYCAVYENRPKACREYPHTDRKKFYQIYMLSVENAFTCPIVYKVLQGLTGESRK</sequence>
<dbReference type="PANTHER" id="PTHR35866">
    <property type="entry name" value="PUTATIVE-RELATED"/>
    <property type="match status" value="1"/>
</dbReference>
<organism evidence="1">
    <name type="scientific">bioreactor metagenome</name>
    <dbReference type="NCBI Taxonomy" id="1076179"/>
    <lineage>
        <taxon>unclassified sequences</taxon>
        <taxon>metagenomes</taxon>
        <taxon>ecological metagenomes</taxon>
    </lineage>
</organism>
<dbReference type="AlphaFoldDB" id="A0A644VMM2"/>
<dbReference type="InterPro" id="IPR005358">
    <property type="entry name" value="Puta_zinc/iron-chelating_dom"/>
</dbReference>
<accession>A0A644VMM2</accession>
<reference evidence="1" key="1">
    <citation type="submission" date="2019-08" db="EMBL/GenBank/DDBJ databases">
        <authorList>
            <person name="Kucharzyk K."/>
            <person name="Murdoch R.W."/>
            <person name="Higgins S."/>
            <person name="Loffler F."/>
        </authorList>
    </citation>
    <scope>NUCLEOTIDE SEQUENCE</scope>
</reference>
<evidence type="ECO:0008006" key="2">
    <source>
        <dbReference type="Google" id="ProtNLM"/>
    </source>
</evidence>
<gene>
    <name evidence="1" type="ORF">SDC9_38521</name>
</gene>
<dbReference type="EMBL" id="VSSQ01000357">
    <property type="protein sequence ID" value="MPL92420.1"/>
    <property type="molecule type" value="Genomic_DNA"/>
</dbReference>
<comment type="caution">
    <text evidence="1">The sequence shown here is derived from an EMBL/GenBank/DDBJ whole genome shotgun (WGS) entry which is preliminary data.</text>
</comment>
<protein>
    <recommendedName>
        <fullName evidence="2">Zinc/iron-chelating domain-containing protein</fullName>
    </recommendedName>
</protein>
<dbReference type="PANTHER" id="PTHR35866:SF1">
    <property type="entry name" value="YKGJ FAMILY CYSTEINE CLUSTER PROTEIN"/>
    <property type="match status" value="1"/>
</dbReference>